<dbReference type="Proteomes" id="UP000031668">
    <property type="component" value="Unassembled WGS sequence"/>
</dbReference>
<gene>
    <name evidence="1" type="ORF">RF11_01641</name>
</gene>
<sequence>MNALFNSLTRRTQNEGSANLYRDDENIKLYSKMIIALGFIPPQDVGSAFAELSKGRQDNLLNIYNYWEDNNFGRFRRYHFDNSMFMSECSAREDMCLIVCMN</sequence>
<reference evidence="1 2" key="1">
    <citation type="journal article" date="2014" name="Genome Biol. Evol.">
        <title>The genome of the myxosporean Thelohanellus kitauei shows adaptations to nutrient acquisition within its fish host.</title>
        <authorList>
            <person name="Yang Y."/>
            <person name="Xiong J."/>
            <person name="Zhou Z."/>
            <person name="Huo F."/>
            <person name="Miao W."/>
            <person name="Ran C."/>
            <person name="Liu Y."/>
            <person name="Zhang J."/>
            <person name="Feng J."/>
            <person name="Wang M."/>
            <person name="Wang M."/>
            <person name="Wang L."/>
            <person name="Yao B."/>
        </authorList>
    </citation>
    <scope>NUCLEOTIDE SEQUENCE [LARGE SCALE GENOMIC DNA]</scope>
    <source>
        <strain evidence="1">Wuqing</strain>
    </source>
</reference>
<name>A0A0C2N8F3_THEKT</name>
<evidence type="ECO:0000313" key="2">
    <source>
        <dbReference type="Proteomes" id="UP000031668"/>
    </source>
</evidence>
<organism evidence="1 2">
    <name type="scientific">Thelohanellus kitauei</name>
    <name type="common">Myxosporean</name>
    <dbReference type="NCBI Taxonomy" id="669202"/>
    <lineage>
        <taxon>Eukaryota</taxon>
        <taxon>Metazoa</taxon>
        <taxon>Cnidaria</taxon>
        <taxon>Myxozoa</taxon>
        <taxon>Myxosporea</taxon>
        <taxon>Bivalvulida</taxon>
        <taxon>Platysporina</taxon>
        <taxon>Myxobolidae</taxon>
        <taxon>Thelohanellus</taxon>
    </lineage>
</organism>
<evidence type="ECO:0000313" key="1">
    <source>
        <dbReference type="EMBL" id="KII70187.1"/>
    </source>
</evidence>
<proteinExistence type="predicted"/>
<dbReference type="OrthoDB" id="10067596at2759"/>
<protein>
    <submittedName>
        <fullName evidence="1">Uncharacterized protein</fullName>
    </submittedName>
</protein>
<accession>A0A0C2N8F3</accession>
<comment type="caution">
    <text evidence="1">The sequence shown here is derived from an EMBL/GenBank/DDBJ whole genome shotgun (WGS) entry which is preliminary data.</text>
</comment>
<keyword evidence="2" id="KW-1185">Reference proteome</keyword>
<dbReference type="EMBL" id="JWZT01002159">
    <property type="protein sequence ID" value="KII70187.1"/>
    <property type="molecule type" value="Genomic_DNA"/>
</dbReference>
<dbReference type="AlphaFoldDB" id="A0A0C2N8F3"/>